<dbReference type="OrthoDB" id="10474111at2759"/>
<reference evidence="1" key="2">
    <citation type="journal article" date="2022" name="Microb. Genom.">
        <title>A chromosome-scale genome assembly of the tomato pathogen Cladosporium fulvum reveals a compartmentalized genome architecture and the presence of a dispensable chromosome.</title>
        <authorList>
            <person name="Zaccaron A.Z."/>
            <person name="Chen L.H."/>
            <person name="Samaras A."/>
            <person name="Stergiopoulos I."/>
        </authorList>
    </citation>
    <scope>NUCLEOTIDE SEQUENCE</scope>
    <source>
        <strain evidence="1">Race5_Kim</strain>
    </source>
</reference>
<gene>
    <name evidence="1" type="ORF">CLAFUR5_09929</name>
</gene>
<dbReference type="KEGG" id="ffu:CLAFUR5_09929"/>
<name>A0A9Q8PCM0_PASFU</name>
<evidence type="ECO:0000313" key="1">
    <source>
        <dbReference type="EMBL" id="UJO19993.1"/>
    </source>
</evidence>
<proteinExistence type="predicted"/>
<dbReference type="Proteomes" id="UP000756132">
    <property type="component" value="Chromosome 7"/>
</dbReference>
<accession>A0A9Q8PCM0</accession>
<protein>
    <submittedName>
        <fullName evidence="1">Uncharacterized protein</fullName>
    </submittedName>
</protein>
<evidence type="ECO:0000313" key="2">
    <source>
        <dbReference type="Proteomes" id="UP000756132"/>
    </source>
</evidence>
<dbReference type="AlphaFoldDB" id="A0A9Q8PCM0"/>
<sequence length="161" mass="17363">MPVKHLRNSTISPAILPPVRSTHHTHAIPPITNAQNNGKLTYFCIHSATDARRLSRYLTLREAATSKVMITIPDSQSRSNIFEAAKLVALSACIMDVEDPVYAEKLAHAAWSVLFVPGMVFESGKEVEQVSAILDLANGILSKGIEGEVELDDGVGGNRSG</sequence>
<dbReference type="RefSeq" id="XP_047764359.1">
    <property type="nucleotide sequence ID" value="XM_047909077.1"/>
</dbReference>
<dbReference type="EMBL" id="CP090169">
    <property type="protein sequence ID" value="UJO19993.1"/>
    <property type="molecule type" value="Genomic_DNA"/>
</dbReference>
<organism evidence="1 2">
    <name type="scientific">Passalora fulva</name>
    <name type="common">Tomato leaf mold</name>
    <name type="synonym">Cladosporium fulvum</name>
    <dbReference type="NCBI Taxonomy" id="5499"/>
    <lineage>
        <taxon>Eukaryota</taxon>
        <taxon>Fungi</taxon>
        <taxon>Dikarya</taxon>
        <taxon>Ascomycota</taxon>
        <taxon>Pezizomycotina</taxon>
        <taxon>Dothideomycetes</taxon>
        <taxon>Dothideomycetidae</taxon>
        <taxon>Mycosphaerellales</taxon>
        <taxon>Mycosphaerellaceae</taxon>
        <taxon>Fulvia</taxon>
    </lineage>
</organism>
<keyword evidence="2" id="KW-1185">Reference proteome</keyword>
<reference evidence="1" key="1">
    <citation type="submission" date="2021-12" db="EMBL/GenBank/DDBJ databases">
        <authorList>
            <person name="Zaccaron A."/>
            <person name="Stergiopoulos I."/>
        </authorList>
    </citation>
    <scope>NUCLEOTIDE SEQUENCE</scope>
    <source>
        <strain evidence="1">Race5_Kim</strain>
    </source>
</reference>
<dbReference type="GeneID" id="71989807"/>
<dbReference type="OMA" id="HHTHAIP"/>